<proteinExistence type="predicted"/>
<accession>A0ABZ0N9F9</accession>
<keyword evidence="2" id="KW-1185">Reference proteome</keyword>
<dbReference type="RefSeq" id="XP_065458127.1">
    <property type="nucleotide sequence ID" value="XM_065602055.1"/>
</dbReference>
<protein>
    <submittedName>
        <fullName evidence="1">Uncharacterized protein</fullName>
    </submittedName>
</protein>
<organism evidence="1 2">
    <name type="scientific">Cercospora beticola</name>
    <name type="common">Sugarbeet leaf spot fungus</name>
    <dbReference type="NCBI Taxonomy" id="122368"/>
    <lineage>
        <taxon>Eukaryota</taxon>
        <taxon>Fungi</taxon>
        <taxon>Dikarya</taxon>
        <taxon>Ascomycota</taxon>
        <taxon>Pezizomycotina</taxon>
        <taxon>Dothideomycetes</taxon>
        <taxon>Dothideomycetidae</taxon>
        <taxon>Mycosphaerellales</taxon>
        <taxon>Mycosphaerellaceae</taxon>
        <taxon>Cercospora</taxon>
    </lineage>
</organism>
<dbReference type="EMBL" id="CP134184">
    <property type="protein sequence ID" value="WPA96152.1"/>
    <property type="molecule type" value="Genomic_DNA"/>
</dbReference>
<evidence type="ECO:0000313" key="1">
    <source>
        <dbReference type="EMBL" id="WPA96152.1"/>
    </source>
</evidence>
<dbReference type="Proteomes" id="UP001302367">
    <property type="component" value="Chromosome 1"/>
</dbReference>
<gene>
    <name evidence="1" type="ORF">RHO25_000758</name>
</gene>
<dbReference type="GeneID" id="90643717"/>
<name>A0ABZ0N9F9_CERBT</name>
<sequence length="90" mass="9985">MLEGGHGALSRTFDSVQDIIFAMIGAQKWHQEYQVQPQVVRKWGLGSVEELDSGSRARARNLIRHTLLNSMSVRIQAALTRIASLGGLRV</sequence>
<evidence type="ECO:0000313" key="2">
    <source>
        <dbReference type="Proteomes" id="UP001302367"/>
    </source>
</evidence>
<reference evidence="1 2" key="1">
    <citation type="submission" date="2023-09" db="EMBL/GenBank/DDBJ databases">
        <title>Complete-Gapless Cercospora beticola genome.</title>
        <authorList>
            <person name="Wyatt N.A."/>
            <person name="Spanner R.E."/>
            <person name="Bolton M.D."/>
        </authorList>
    </citation>
    <scope>NUCLEOTIDE SEQUENCE [LARGE SCALE GENOMIC DNA]</scope>
    <source>
        <strain evidence="1">Cb09-40</strain>
    </source>
</reference>